<reference evidence="2" key="1">
    <citation type="journal article" date="2014" name="Front. Microbiol.">
        <title>High frequency of phylogenetically diverse reductive dehalogenase-homologous genes in deep subseafloor sedimentary metagenomes.</title>
        <authorList>
            <person name="Kawai M."/>
            <person name="Futagami T."/>
            <person name="Toyoda A."/>
            <person name="Takaki Y."/>
            <person name="Nishi S."/>
            <person name="Hori S."/>
            <person name="Arai W."/>
            <person name="Tsubouchi T."/>
            <person name="Morono Y."/>
            <person name="Uchiyama I."/>
            <person name="Ito T."/>
            <person name="Fujiyama A."/>
            <person name="Inagaki F."/>
            <person name="Takami H."/>
        </authorList>
    </citation>
    <scope>NUCLEOTIDE SEQUENCE</scope>
    <source>
        <strain evidence="2">Expedition CK06-06</strain>
    </source>
</reference>
<feature type="non-terminal residue" evidence="2">
    <location>
        <position position="123"/>
    </location>
</feature>
<protein>
    <submittedName>
        <fullName evidence="2">Uncharacterized protein</fullName>
    </submittedName>
</protein>
<accession>X0WQ15</accession>
<keyword evidence="1" id="KW-0812">Transmembrane</keyword>
<keyword evidence="1" id="KW-1133">Transmembrane helix</keyword>
<name>X0WQ15_9ZZZZ</name>
<evidence type="ECO:0000313" key="2">
    <source>
        <dbReference type="EMBL" id="GAG32750.1"/>
    </source>
</evidence>
<organism evidence="2">
    <name type="scientific">marine sediment metagenome</name>
    <dbReference type="NCBI Taxonomy" id="412755"/>
    <lineage>
        <taxon>unclassified sequences</taxon>
        <taxon>metagenomes</taxon>
        <taxon>ecological metagenomes</taxon>
    </lineage>
</organism>
<comment type="caution">
    <text evidence="2">The sequence shown here is derived from an EMBL/GenBank/DDBJ whole genome shotgun (WGS) entry which is preliminary data.</text>
</comment>
<gene>
    <name evidence="2" type="ORF">S01H1_68519</name>
</gene>
<evidence type="ECO:0000256" key="1">
    <source>
        <dbReference type="SAM" id="Phobius"/>
    </source>
</evidence>
<dbReference type="AlphaFoldDB" id="X0WQ15"/>
<proteinExistence type="predicted"/>
<feature type="transmembrane region" description="Helical" evidence="1">
    <location>
        <begin position="6"/>
        <end position="24"/>
    </location>
</feature>
<sequence length="123" mass="13027">MGGIGFIVALVQITLIVMPYILPAKKQKGHGGPRMGDQLITSSAYGTGINIVYGTARVSGVLIWTAGITEVKETFGKNWLGQGGQTAFEYFCTFAIALCEGEAGAILKVIMDNKVVIDNTGKD</sequence>
<keyword evidence="1" id="KW-0472">Membrane</keyword>
<dbReference type="EMBL" id="BARS01045443">
    <property type="protein sequence ID" value="GAG32750.1"/>
    <property type="molecule type" value="Genomic_DNA"/>
</dbReference>